<gene>
    <name evidence="2" type="ORF">T229_11315</name>
</gene>
<evidence type="ECO:0000313" key="3">
    <source>
        <dbReference type="Proteomes" id="UP000018872"/>
    </source>
</evidence>
<accession>W2CC11</accession>
<reference evidence="2 3" key="1">
    <citation type="submission" date="2013-11" db="EMBL/GenBank/DDBJ databases">
        <title>Single cell genomics of uncultured Tannerella BU063 (oral taxon 286).</title>
        <authorList>
            <person name="Beall C.J."/>
            <person name="Campbell A.G."/>
            <person name="Griffen A.L."/>
            <person name="Podar M."/>
            <person name="Leys E.J."/>
        </authorList>
    </citation>
    <scope>NUCLEOTIDE SEQUENCE [LARGE SCALE GENOMIC DNA]</scope>
    <source>
        <strain evidence="2">Cell 5</strain>
    </source>
</reference>
<organism evidence="2 3">
    <name type="scientific">Tannerella sp. oral taxon BU063 isolate Cell 5</name>
    <dbReference type="NCBI Taxonomy" id="1410950"/>
    <lineage>
        <taxon>Bacteria</taxon>
        <taxon>Pseudomonadati</taxon>
        <taxon>Bacteroidota</taxon>
        <taxon>Bacteroidia</taxon>
        <taxon>Bacteroidales</taxon>
        <taxon>Tannerellaceae</taxon>
        <taxon>Tannerella</taxon>
    </lineage>
</organism>
<keyword evidence="1" id="KW-0175">Coiled coil</keyword>
<comment type="caution">
    <text evidence="2">The sequence shown here is derived from an EMBL/GenBank/DDBJ whole genome shotgun (WGS) entry which is preliminary data.</text>
</comment>
<dbReference type="PATRIC" id="fig|1410950.3.peg.1676"/>
<dbReference type="EMBL" id="AYYC01000709">
    <property type="protein sequence ID" value="ETK04026.1"/>
    <property type="molecule type" value="Genomic_DNA"/>
</dbReference>
<proteinExistence type="predicted"/>
<feature type="coiled-coil region" evidence="1">
    <location>
        <begin position="464"/>
        <end position="491"/>
    </location>
</feature>
<sequence length="707" mass="80528">MSKKKNINKEAALQKILSTAGELEQKNDYLTRSDLAFELKDYGVEGDSLQLNDLIREAYERNRSMKSAFDRILSNDKQRPVLEAGRSFELAARSGYESLIDLAKQDLTSGGRSIEALTSLINNLAMSSEYGQASSLMRQVVGTAGLDRVKGEAQELFEKYSQVIDYYDNAKGSVLNVISDFSLVRERVAESYRTFASMLTDIFGDSIRAVDPNLFDFDKIEYLDINSMMKHMELAYNKLTTECSQLMSSITDSFKNSLKTALSINNNVPDKRVGLIMAGLTMVSHYFDAHDQTLTMQTELSNMKTSAKRDVSQITADLQRLALIYETIKSIYIPKAELYQKHSGELLETAMRNIAGIVYASPKLQELNARRIARLEELKTLGIEITDIQRSVNYYEGAIAGNKEVIAQLEDEYQMAKDKLPKKPFGIATKKYNRDVYEWNLTCRPLVTRYEDLKVDMRVDDEELQSQKARLQVLEGKKRELQAELRSISRSIKGVLSVDDGIKRDLLPYMDQIIGLLRVGKDVAEAKLDTRLTQAVRMKDLSQMTHEVQQEDTYQKFLADNRHLLNVSDSFAAASIMAAGEEMGYNPRMKASSQDLRTVAEAQTQVLSKGVDLLRKMRTLERLYKAERLASQEYDREVKRLQRDFDSQFADINTRKEALAQLMNDTSFTQNKDERRKYLLRLSNMDTKGLSADEWEAFLQGDRTITL</sequence>
<protein>
    <submittedName>
        <fullName evidence="2">Uncharacterized protein</fullName>
    </submittedName>
</protein>
<dbReference type="Proteomes" id="UP000018872">
    <property type="component" value="Unassembled WGS sequence"/>
</dbReference>
<evidence type="ECO:0000256" key="1">
    <source>
        <dbReference type="SAM" id="Coils"/>
    </source>
</evidence>
<dbReference type="AlphaFoldDB" id="W2CC11"/>
<name>W2CC11_9BACT</name>
<evidence type="ECO:0000313" key="2">
    <source>
        <dbReference type="EMBL" id="ETK04026.1"/>
    </source>
</evidence>